<dbReference type="Pfam" id="PF17853">
    <property type="entry name" value="GGDEF_2"/>
    <property type="match status" value="1"/>
</dbReference>
<dbReference type="eggNOG" id="COG2508">
    <property type="taxonomic scope" value="Bacteria"/>
</dbReference>
<dbReference type="InterPro" id="IPR041522">
    <property type="entry name" value="CdaR_GGDEF"/>
</dbReference>
<dbReference type="Pfam" id="PF13556">
    <property type="entry name" value="HTH_30"/>
    <property type="match status" value="1"/>
</dbReference>
<proteinExistence type="inferred from homology"/>
<feature type="domain" description="CdaR GGDEF-like" evidence="3">
    <location>
        <begin position="163"/>
        <end position="276"/>
    </location>
</feature>
<dbReference type="Proteomes" id="UP000000467">
    <property type="component" value="Chromosome"/>
</dbReference>
<name>K4LC60_THEPS</name>
<dbReference type="Gene3D" id="1.10.10.2840">
    <property type="entry name" value="PucR C-terminal helix-turn-helix domain"/>
    <property type="match status" value="1"/>
</dbReference>
<evidence type="ECO:0000259" key="3">
    <source>
        <dbReference type="Pfam" id="PF17853"/>
    </source>
</evidence>
<accession>K4LC60</accession>
<comment type="similarity">
    <text evidence="1">Belongs to the CdaR family.</text>
</comment>
<dbReference type="EMBL" id="CP003732">
    <property type="protein sequence ID" value="AFV10303.1"/>
    <property type="molecule type" value="Genomic_DNA"/>
</dbReference>
<dbReference type="PANTHER" id="PTHR33744">
    <property type="entry name" value="CARBOHYDRATE DIACID REGULATOR"/>
    <property type="match status" value="1"/>
</dbReference>
<dbReference type="PANTHER" id="PTHR33744:SF1">
    <property type="entry name" value="DNA-BINDING TRANSCRIPTIONAL ACTIVATOR ADER"/>
    <property type="match status" value="1"/>
</dbReference>
<dbReference type="HOGENOM" id="CLU_696236_0_0_9"/>
<dbReference type="AlphaFoldDB" id="K4LC60"/>
<keyword evidence="5" id="KW-1185">Reference proteome</keyword>
<evidence type="ECO:0008006" key="6">
    <source>
        <dbReference type="Google" id="ProtNLM"/>
    </source>
</evidence>
<dbReference type="STRING" id="1089553.Tph_c00540"/>
<feature type="domain" description="PucR C-terminal helix-turn-helix" evidence="2">
    <location>
        <begin position="330"/>
        <end position="388"/>
    </location>
</feature>
<evidence type="ECO:0000313" key="5">
    <source>
        <dbReference type="Proteomes" id="UP000000467"/>
    </source>
</evidence>
<evidence type="ECO:0000259" key="2">
    <source>
        <dbReference type="Pfam" id="PF13556"/>
    </source>
</evidence>
<dbReference type="InterPro" id="IPR051448">
    <property type="entry name" value="CdaR-like_regulators"/>
</dbReference>
<reference evidence="4 5" key="1">
    <citation type="journal article" date="2012" name="BMC Genomics">
        <title>Genome-guided analysis of physiological and morphological traits of the fermentative acetate oxidizer Thermacetogenium phaeum.</title>
        <authorList>
            <person name="Oehler D."/>
            <person name="Poehlein A."/>
            <person name="Leimbach A."/>
            <person name="Muller N."/>
            <person name="Daniel R."/>
            <person name="Gottschalk G."/>
            <person name="Schink B."/>
        </authorList>
    </citation>
    <scope>NUCLEOTIDE SEQUENCE [LARGE SCALE GENOMIC DNA]</scope>
    <source>
        <strain evidence="5">ATCC BAA-254 / DSM 26808 / PB</strain>
    </source>
</reference>
<organism evidence="4 5">
    <name type="scientific">Thermacetogenium phaeum (strain ATCC BAA-254 / DSM 26808 / PB)</name>
    <dbReference type="NCBI Taxonomy" id="1089553"/>
    <lineage>
        <taxon>Bacteria</taxon>
        <taxon>Bacillati</taxon>
        <taxon>Bacillota</taxon>
        <taxon>Clostridia</taxon>
        <taxon>Thermoanaerobacterales</taxon>
        <taxon>Thermoanaerobacteraceae</taxon>
        <taxon>Thermacetogenium</taxon>
    </lineage>
</organism>
<gene>
    <name evidence="4" type="ordered locus">Tph_c00540</name>
</gene>
<dbReference type="InterPro" id="IPR025736">
    <property type="entry name" value="PucR_C-HTH_dom"/>
</dbReference>
<dbReference type="InterPro" id="IPR042070">
    <property type="entry name" value="PucR_C-HTH_sf"/>
</dbReference>
<dbReference type="KEGG" id="tpz:Tph_c00540"/>
<evidence type="ECO:0000256" key="1">
    <source>
        <dbReference type="ARBA" id="ARBA00006754"/>
    </source>
</evidence>
<protein>
    <recommendedName>
        <fullName evidence="6">PucR C-terminal helix-turn-helix domain-containing protein</fullName>
    </recommendedName>
</protein>
<sequence>MMSIATEGQRQLELVERVLDEGLPFVASYLKRVLNRPVIITDSSGRIHYPEVEAGRTEEAFVEIPSGIGVNEFYYRQGDGCLFYHIGSNGASAFVIVRDLPPEVVARTASVLKGARLAVKCCFASFHKFAKSGERFERELREYFLQKNASDVREIFMSSGKDLNINIPYTAAVMEAEEAEGGIDWGLVGSYSREYLKKTGSDVIPVALPTGLVFVVPNPYADGVFETGVNWSGSVGRSRCKEFIEKTFSMKTSIGIGQPYPLSDLYKSYQEACLTLILLRVMGKKGFVREFSELGVFSFLFSQGLSSVKSFCLKTLGPLIEDDGNSTAVLLPTLRSLVDHGFNRSAAAKSLYVHINTLHYRLSKIEKLINADLSQPDVRANLYIAVKAWDALCQWRRKRGFFAPETV</sequence>
<evidence type="ECO:0000313" key="4">
    <source>
        <dbReference type="EMBL" id="AFV10303.1"/>
    </source>
</evidence>